<evidence type="ECO:0000313" key="2">
    <source>
        <dbReference type="Proteomes" id="UP000196125"/>
    </source>
</evidence>
<evidence type="ECO:0000313" key="1">
    <source>
        <dbReference type="EMBL" id="SMS03038.1"/>
    </source>
</evidence>
<proteinExistence type="predicted"/>
<name>A0A1Y6IZI1_9VIBR</name>
<organism evidence="1 2">
    <name type="scientific">Vibrio mangrovi</name>
    <dbReference type="NCBI Taxonomy" id="474394"/>
    <lineage>
        <taxon>Bacteria</taxon>
        <taxon>Pseudomonadati</taxon>
        <taxon>Pseudomonadota</taxon>
        <taxon>Gammaproteobacteria</taxon>
        <taxon>Vibrionales</taxon>
        <taxon>Vibrionaceae</taxon>
        <taxon>Vibrio</taxon>
    </lineage>
</organism>
<sequence>MFIHQFKLQVGLGGNPHRTMLPVISDTQRMVVNILDGGQSAAVTAHFKGIKMLPGSNHNLLVTAQKSRRARHPVGHGRKLFCRSGETGQLAFAVPPDDFIPIHSQLMRKRMRPAVTQPDVGFNSAGPIKPLPLKRQQTNQMAVGQLKQFFTGCHGNRVIVTDSCLVTLC</sequence>
<dbReference type="AlphaFoldDB" id="A0A1Y6IZI1"/>
<protein>
    <submittedName>
        <fullName evidence="1">Uncharacterized protein</fullName>
    </submittedName>
</protein>
<reference evidence="1 2" key="1">
    <citation type="submission" date="2017-05" db="EMBL/GenBank/DDBJ databases">
        <authorList>
            <person name="Song R."/>
            <person name="Chenine A.L."/>
            <person name="Ruprecht R.M."/>
        </authorList>
    </citation>
    <scope>NUCLEOTIDE SEQUENCE [LARGE SCALE GENOMIC DNA]</scope>
    <source>
        <strain evidence="1 2">CECT 7927</strain>
    </source>
</reference>
<gene>
    <name evidence="1" type="ORF">VIM7927_04401</name>
</gene>
<dbReference type="Proteomes" id="UP000196125">
    <property type="component" value="Unassembled WGS sequence"/>
</dbReference>
<dbReference type="EMBL" id="FXXI01000016">
    <property type="protein sequence ID" value="SMS03038.1"/>
    <property type="molecule type" value="Genomic_DNA"/>
</dbReference>
<accession>A0A1Y6IZI1</accession>